<proteinExistence type="predicted"/>
<gene>
    <name evidence="4" type="ORF">HINF_LOCUS20280</name>
    <name evidence="3" type="ORF">HINF_LOCUS63486</name>
</gene>
<dbReference type="AlphaFoldDB" id="A0AA86RDB5"/>
<reference evidence="3" key="1">
    <citation type="submission" date="2023-06" db="EMBL/GenBank/DDBJ databases">
        <authorList>
            <person name="Kurt Z."/>
        </authorList>
    </citation>
    <scope>NUCLEOTIDE SEQUENCE</scope>
</reference>
<name>A0AA86RDB5_9EUKA</name>
<evidence type="ECO:0000313" key="5">
    <source>
        <dbReference type="Proteomes" id="UP001642409"/>
    </source>
</evidence>
<keyword evidence="5" id="KW-1185">Reference proteome</keyword>
<evidence type="ECO:0000256" key="1">
    <source>
        <dbReference type="SAM" id="MobiDB-lite"/>
    </source>
</evidence>
<feature type="region of interest" description="Disordered" evidence="1">
    <location>
        <begin position="129"/>
        <end position="165"/>
    </location>
</feature>
<dbReference type="EMBL" id="CAXDID020000054">
    <property type="protein sequence ID" value="CAL6006690.1"/>
    <property type="molecule type" value="Genomic_DNA"/>
</dbReference>
<evidence type="ECO:0000313" key="4">
    <source>
        <dbReference type="EMBL" id="CAL6006690.1"/>
    </source>
</evidence>
<protein>
    <submittedName>
        <fullName evidence="4">Hypothetical_protein</fullName>
    </submittedName>
</protein>
<keyword evidence="2" id="KW-0732">Signal</keyword>
<comment type="caution">
    <text evidence="3">The sequence shown here is derived from an EMBL/GenBank/DDBJ whole genome shotgun (WGS) entry which is preliminary data.</text>
</comment>
<evidence type="ECO:0000313" key="3">
    <source>
        <dbReference type="EMBL" id="CAI9975841.1"/>
    </source>
</evidence>
<sequence>MNLYIHSIVYSLLYIILQNLLSATNRNILQQEYESLEEEASQRISEIVYLKIENQKRYQRVQTLGNSQSTTQQYTSIYSEIRILKNKQTKTEPRNLINRNLIKLMNRNYIKGNHYQAMPIQQNNLSCKPKEITIKNNEQKETEKRKPVSEKEVSESAETGPLTTQ</sequence>
<feature type="compositionally biased region" description="Basic and acidic residues" evidence="1">
    <location>
        <begin position="129"/>
        <end position="154"/>
    </location>
</feature>
<dbReference type="EMBL" id="CATOUU010001170">
    <property type="protein sequence ID" value="CAI9975841.1"/>
    <property type="molecule type" value="Genomic_DNA"/>
</dbReference>
<accession>A0AA86RDB5</accession>
<dbReference type="Proteomes" id="UP001642409">
    <property type="component" value="Unassembled WGS sequence"/>
</dbReference>
<organism evidence="3">
    <name type="scientific">Hexamita inflata</name>
    <dbReference type="NCBI Taxonomy" id="28002"/>
    <lineage>
        <taxon>Eukaryota</taxon>
        <taxon>Metamonada</taxon>
        <taxon>Diplomonadida</taxon>
        <taxon>Hexamitidae</taxon>
        <taxon>Hexamitinae</taxon>
        <taxon>Hexamita</taxon>
    </lineage>
</organism>
<reference evidence="4 5" key="2">
    <citation type="submission" date="2024-07" db="EMBL/GenBank/DDBJ databases">
        <authorList>
            <person name="Akdeniz Z."/>
        </authorList>
    </citation>
    <scope>NUCLEOTIDE SEQUENCE [LARGE SCALE GENOMIC DNA]</scope>
</reference>
<feature type="signal peptide" evidence="2">
    <location>
        <begin position="1"/>
        <end position="23"/>
    </location>
</feature>
<evidence type="ECO:0000256" key="2">
    <source>
        <dbReference type="SAM" id="SignalP"/>
    </source>
</evidence>
<feature type="chain" id="PRO_5041736079" evidence="2">
    <location>
        <begin position="24"/>
        <end position="165"/>
    </location>
</feature>